<dbReference type="GO" id="GO:0005759">
    <property type="term" value="C:mitochondrial matrix"/>
    <property type="evidence" value="ECO:0007669"/>
    <property type="project" value="UniProtKB-SubCell"/>
</dbReference>
<dbReference type="PANTHER" id="PTHR43380">
    <property type="entry name" value="2-OXOISOVALERATE DEHYDROGENASE SUBUNIT ALPHA, MITOCHONDRIAL"/>
    <property type="match status" value="1"/>
</dbReference>
<evidence type="ECO:0000256" key="4">
    <source>
        <dbReference type="ARBA" id="ARBA00022723"/>
    </source>
</evidence>
<evidence type="ECO:0000256" key="1">
    <source>
        <dbReference type="ARBA" id="ARBA00001964"/>
    </source>
</evidence>
<dbReference type="Pfam" id="PF00676">
    <property type="entry name" value="E1_dh"/>
    <property type="match status" value="1"/>
</dbReference>
<keyword evidence="6" id="KW-0630">Potassium</keyword>
<evidence type="ECO:0000256" key="6">
    <source>
        <dbReference type="ARBA" id="ARBA00022958"/>
    </source>
</evidence>
<comment type="similarity">
    <text evidence="3 9">Belongs to the BCKDHA family.</text>
</comment>
<dbReference type="SUPFAM" id="SSF52518">
    <property type="entry name" value="Thiamin diphosphate-binding fold (THDP-binding)"/>
    <property type="match status" value="1"/>
</dbReference>
<evidence type="ECO:0000256" key="3">
    <source>
        <dbReference type="ARBA" id="ARBA00008646"/>
    </source>
</evidence>
<comment type="subcellular location">
    <subcellularLocation>
        <location evidence="2">Mitochondrion matrix</location>
    </subcellularLocation>
</comment>
<dbReference type="InterPro" id="IPR050771">
    <property type="entry name" value="Alpha-ketoacid_DH_E1_comp"/>
</dbReference>
<dbReference type="PANTHER" id="PTHR43380:SF1">
    <property type="entry name" value="2-OXOISOVALERATE DEHYDROGENASE SUBUNIT ALPHA, MITOCHONDRIAL"/>
    <property type="match status" value="1"/>
</dbReference>
<organism evidence="11">
    <name type="scientific">Arcella intermedia</name>
    <dbReference type="NCBI Taxonomy" id="1963864"/>
    <lineage>
        <taxon>Eukaryota</taxon>
        <taxon>Amoebozoa</taxon>
        <taxon>Tubulinea</taxon>
        <taxon>Elardia</taxon>
        <taxon>Arcellinida</taxon>
        <taxon>Sphaerothecina</taxon>
        <taxon>Arcellidae</taxon>
        <taxon>Arcella</taxon>
    </lineage>
</organism>
<evidence type="ECO:0000313" key="11">
    <source>
        <dbReference type="EMBL" id="NDV32457.1"/>
    </source>
</evidence>
<keyword evidence="5" id="KW-0809">Transit peptide</keyword>
<keyword evidence="7 9" id="KW-0560">Oxidoreductase</keyword>
<name>A0A6B2L6F6_9EUKA</name>
<dbReference type="CDD" id="cd02000">
    <property type="entry name" value="TPP_E1_PDC_ADC_BCADC"/>
    <property type="match status" value="1"/>
</dbReference>
<keyword evidence="8" id="KW-0496">Mitochondrion</keyword>
<evidence type="ECO:0000256" key="7">
    <source>
        <dbReference type="ARBA" id="ARBA00023002"/>
    </source>
</evidence>
<evidence type="ECO:0000256" key="8">
    <source>
        <dbReference type="ARBA" id="ARBA00023128"/>
    </source>
</evidence>
<evidence type="ECO:0000259" key="10">
    <source>
        <dbReference type="Pfam" id="PF00676"/>
    </source>
</evidence>
<comment type="function">
    <text evidence="9">The branched-chain alpha-keto dehydrogenase complex catalyzes the overall conversion of alpha-keto acids to acyl-CoA and CO(2). It contains multiple copies of three enzymatic components: branched-chain alpha-keto acid decarboxylase (E1), lipoamide acyltransferase (E2) and lipoamide dehydrogenase (E3).</text>
</comment>
<dbReference type="InterPro" id="IPR029061">
    <property type="entry name" value="THDP-binding"/>
</dbReference>
<dbReference type="AlphaFoldDB" id="A0A6B2L6F6"/>
<evidence type="ECO:0000256" key="2">
    <source>
        <dbReference type="ARBA" id="ARBA00004305"/>
    </source>
</evidence>
<dbReference type="FunFam" id="3.40.50.970:FF:000015">
    <property type="entry name" value="2-oxoisovalerate dehydrogenase subunit alpha"/>
    <property type="match status" value="1"/>
</dbReference>
<dbReference type="EC" id="1.2.4.4" evidence="9"/>
<reference evidence="11" key="1">
    <citation type="journal article" date="2020" name="J. Eukaryot. Microbiol.">
        <title>De novo Sequencing, Assembly and Annotation of the Transcriptome for the Free-Living Testate Amoeba Arcella intermedia.</title>
        <authorList>
            <person name="Ribeiro G.M."/>
            <person name="Porfirio-Sousa A.L."/>
            <person name="Maurer-Alcala X.X."/>
            <person name="Katz L.A."/>
            <person name="Lahr D.J.G."/>
        </authorList>
    </citation>
    <scope>NUCLEOTIDE SEQUENCE</scope>
</reference>
<dbReference type="GO" id="GO:0009083">
    <property type="term" value="P:branched-chain amino acid catabolic process"/>
    <property type="evidence" value="ECO:0007669"/>
    <property type="project" value="TreeGrafter"/>
</dbReference>
<dbReference type="Gene3D" id="3.40.50.970">
    <property type="match status" value="1"/>
</dbReference>
<evidence type="ECO:0000256" key="9">
    <source>
        <dbReference type="RuleBase" id="RU365014"/>
    </source>
</evidence>
<keyword evidence="4" id="KW-0479">Metal-binding</keyword>
<protein>
    <recommendedName>
        <fullName evidence="9">2-oxoisovalerate dehydrogenase subunit alpha</fullName>
        <ecNumber evidence="9">1.2.4.4</ecNumber>
    </recommendedName>
    <alternativeName>
        <fullName evidence="9">Branched-chain alpha-keto acid dehydrogenase E1 component alpha chain</fullName>
    </alternativeName>
</protein>
<feature type="domain" description="Dehydrogenase E1 component" evidence="10">
    <location>
        <begin position="57"/>
        <end position="354"/>
    </location>
</feature>
<comment type="catalytic activity">
    <reaction evidence="9">
        <text>N(6)-[(R)-lipoyl]-L-lysyl-[protein] + 3-methyl-2-oxobutanoate + H(+) = N(6)-[(R)-S(8)-2-methylpropanoyldihydrolipoyl]-L-lysyl-[protein] + CO2</text>
        <dbReference type="Rhea" id="RHEA:13457"/>
        <dbReference type="Rhea" id="RHEA-COMP:10474"/>
        <dbReference type="Rhea" id="RHEA-COMP:10497"/>
        <dbReference type="ChEBI" id="CHEBI:11851"/>
        <dbReference type="ChEBI" id="CHEBI:15378"/>
        <dbReference type="ChEBI" id="CHEBI:16526"/>
        <dbReference type="ChEBI" id="CHEBI:83099"/>
        <dbReference type="ChEBI" id="CHEBI:83142"/>
        <dbReference type="EC" id="1.2.4.4"/>
    </reaction>
</comment>
<accession>A0A6B2L6F6</accession>
<dbReference type="GO" id="GO:0046872">
    <property type="term" value="F:metal ion binding"/>
    <property type="evidence" value="ECO:0007669"/>
    <property type="project" value="UniProtKB-KW"/>
</dbReference>
<proteinExistence type="inferred from homology"/>
<sequence>MAAMEDSSKVVTHFKDALIVPNRPEHVVPTYRILEDGKLNTPDKVEISDEEVIRCYKGMVTLNEMDSKLYDIQRQGLISFYMTSYGEEAIHYGSAAALDMGDVVFAQYREVGVLMYRGFTVQNVVDQCYSNIRDLGKGRQMPIHYGSKELNYQTISSTLGTQIPNAAGAGYAMKMQGKPNCAVCYFGDGAASEGDFHAALNFAATLGSATIFICRNNKWAISTPTRDQYRGDAIAGRGVAYGMHTIRVDGNDFFAIYNATKEARRIAVEEGRPVLIETMTYRVGHHSTSDDFTRYREQKEVSPWQKDNPITRLRLWLENQGLWDNNKNDQLKKEARESVIAAMKEAEVLQKPKISDLFTDVYDKETDQLRSDREKLFQHLAKYPNQYPIDIHLPES</sequence>
<dbReference type="EMBL" id="GIBP01003488">
    <property type="protein sequence ID" value="NDV32457.1"/>
    <property type="molecule type" value="Transcribed_RNA"/>
</dbReference>
<keyword evidence="9" id="KW-0786">Thiamine pyrophosphate</keyword>
<dbReference type="GO" id="GO:0003863">
    <property type="term" value="F:branched-chain 2-oxo acid dehydrogenase activity"/>
    <property type="evidence" value="ECO:0007669"/>
    <property type="project" value="UniProtKB-EC"/>
</dbReference>
<evidence type="ECO:0000256" key="5">
    <source>
        <dbReference type="ARBA" id="ARBA00022946"/>
    </source>
</evidence>
<comment type="cofactor">
    <cofactor evidence="1 9">
        <name>thiamine diphosphate</name>
        <dbReference type="ChEBI" id="CHEBI:58937"/>
    </cofactor>
</comment>
<dbReference type="InterPro" id="IPR001017">
    <property type="entry name" value="DH_E1"/>
</dbReference>